<keyword evidence="2" id="KW-1185">Reference proteome</keyword>
<protein>
    <submittedName>
        <fullName evidence="1">Uncharacterized protein</fullName>
    </submittedName>
</protein>
<gene>
    <name evidence="1" type="ORF">L6452_36620</name>
</gene>
<dbReference type="EMBL" id="CM042059">
    <property type="protein sequence ID" value="KAI3681815.1"/>
    <property type="molecule type" value="Genomic_DNA"/>
</dbReference>
<comment type="caution">
    <text evidence="1">The sequence shown here is derived from an EMBL/GenBank/DDBJ whole genome shotgun (WGS) entry which is preliminary data.</text>
</comment>
<accession>A0ACB8Y937</accession>
<evidence type="ECO:0000313" key="2">
    <source>
        <dbReference type="Proteomes" id="UP001055879"/>
    </source>
</evidence>
<sequence length="68" mass="8142">MEGHGKAVKEARGEERLDCFIHQLEKKKPKEENQQHEETWLKQRYFFYPIKEIICLIVRLSLAKKASL</sequence>
<organism evidence="1 2">
    <name type="scientific">Arctium lappa</name>
    <name type="common">Greater burdock</name>
    <name type="synonym">Lappa major</name>
    <dbReference type="NCBI Taxonomy" id="4217"/>
    <lineage>
        <taxon>Eukaryota</taxon>
        <taxon>Viridiplantae</taxon>
        <taxon>Streptophyta</taxon>
        <taxon>Embryophyta</taxon>
        <taxon>Tracheophyta</taxon>
        <taxon>Spermatophyta</taxon>
        <taxon>Magnoliopsida</taxon>
        <taxon>eudicotyledons</taxon>
        <taxon>Gunneridae</taxon>
        <taxon>Pentapetalae</taxon>
        <taxon>asterids</taxon>
        <taxon>campanulids</taxon>
        <taxon>Asterales</taxon>
        <taxon>Asteraceae</taxon>
        <taxon>Carduoideae</taxon>
        <taxon>Cardueae</taxon>
        <taxon>Arctiinae</taxon>
        <taxon>Arctium</taxon>
    </lineage>
</organism>
<reference evidence="2" key="1">
    <citation type="journal article" date="2022" name="Mol. Ecol. Resour.">
        <title>The genomes of chicory, endive, great burdock and yacon provide insights into Asteraceae palaeo-polyploidization history and plant inulin production.</title>
        <authorList>
            <person name="Fan W."/>
            <person name="Wang S."/>
            <person name="Wang H."/>
            <person name="Wang A."/>
            <person name="Jiang F."/>
            <person name="Liu H."/>
            <person name="Zhao H."/>
            <person name="Xu D."/>
            <person name="Zhang Y."/>
        </authorList>
    </citation>
    <scope>NUCLEOTIDE SEQUENCE [LARGE SCALE GENOMIC DNA]</scope>
    <source>
        <strain evidence="2">cv. Niubang</strain>
    </source>
</reference>
<proteinExistence type="predicted"/>
<evidence type="ECO:0000313" key="1">
    <source>
        <dbReference type="EMBL" id="KAI3681815.1"/>
    </source>
</evidence>
<dbReference type="Proteomes" id="UP001055879">
    <property type="component" value="Linkage Group LG13"/>
</dbReference>
<reference evidence="1 2" key="2">
    <citation type="journal article" date="2022" name="Mol. Ecol. Resour.">
        <title>The genomes of chicory, endive, great burdock and yacon provide insights into Asteraceae paleo-polyploidization history and plant inulin production.</title>
        <authorList>
            <person name="Fan W."/>
            <person name="Wang S."/>
            <person name="Wang H."/>
            <person name="Wang A."/>
            <person name="Jiang F."/>
            <person name="Liu H."/>
            <person name="Zhao H."/>
            <person name="Xu D."/>
            <person name="Zhang Y."/>
        </authorList>
    </citation>
    <scope>NUCLEOTIDE SEQUENCE [LARGE SCALE GENOMIC DNA]</scope>
    <source>
        <strain evidence="2">cv. Niubang</strain>
    </source>
</reference>
<name>A0ACB8Y937_ARCLA</name>